<dbReference type="EMBL" id="JAPDRQ010000192">
    <property type="protein sequence ID" value="KAJ9652572.1"/>
    <property type="molecule type" value="Genomic_DNA"/>
</dbReference>
<proteinExistence type="predicted"/>
<gene>
    <name evidence="1" type="ORF">H2198_008184</name>
</gene>
<keyword evidence="2" id="KW-1185">Reference proteome</keyword>
<name>A0ACC2ZXX7_9EURO</name>
<sequence>MLETQRRRGLHWINSKYIYGRLPLLHTIIFLIEMVIVGRLVAKFNQYYDKRPLLTTMVTNAVLGGIADTVAQTISAYKTRNAMLPLVNQRSLISDGVELEDVNEKPARLSPDLHPASTGPHPFDFERTIRFMSYGFIMTPLQFKWFGLLTKLFPLTATSATVPALKRVAMDQLIFAPLGLCCFFTFMTVAEGGGKRQVVKKFQDIYVPTLRANYVLWPAVQVLNFRVMPLRFQIPFVSTIGIAWTAYLSLTNSAEDETM</sequence>
<organism evidence="1 2">
    <name type="scientific">Neophaeococcomyces mojaviensis</name>
    <dbReference type="NCBI Taxonomy" id="3383035"/>
    <lineage>
        <taxon>Eukaryota</taxon>
        <taxon>Fungi</taxon>
        <taxon>Dikarya</taxon>
        <taxon>Ascomycota</taxon>
        <taxon>Pezizomycotina</taxon>
        <taxon>Eurotiomycetes</taxon>
        <taxon>Chaetothyriomycetidae</taxon>
        <taxon>Chaetothyriales</taxon>
        <taxon>Chaetothyriales incertae sedis</taxon>
        <taxon>Neophaeococcomyces</taxon>
    </lineage>
</organism>
<evidence type="ECO:0000313" key="2">
    <source>
        <dbReference type="Proteomes" id="UP001172386"/>
    </source>
</evidence>
<evidence type="ECO:0000313" key="1">
    <source>
        <dbReference type="EMBL" id="KAJ9652572.1"/>
    </source>
</evidence>
<accession>A0ACC2ZXX7</accession>
<dbReference type="Proteomes" id="UP001172386">
    <property type="component" value="Unassembled WGS sequence"/>
</dbReference>
<comment type="caution">
    <text evidence="1">The sequence shown here is derived from an EMBL/GenBank/DDBJ whole genome shotgun (WGS) entry which is preliminary data.</text>
</comment>
<protein>
    <submittedName>
        <fullName evidence="1">Uncharacterized protein</fullName>
    </submittedName>
</protein>
<reference evidence="1" key="1">
    <citation type="submission" date="2022-10" db="EMBL/GenBank/DDBJ databases">
        <title>Culturing micro-colonial fungi from biological soil crusts in the Mojave desert and describing Neophaeococcomyces mojavensis, and introducing the new genera and species Taxawa tesnikishii.</title>
        <authorList>
            <person name="Kurbessoian T."/>
            <person name="Stajich J.E."/>
        </authorList>
    </citation>
    <scope>NUCLEOTIDE SEQUENCE</scope>
    <source>
        <strain evidence="1">JES_112</strain>
    </source>
</reference>